<proteinExistence type="predicted"/>
<feature type="domain" description="Protein kinase" evidence="7">
    <location>
        <begin position="640"/>
        <end position="903"/>
    </location>
</feature>
<keyword evidence="3" id="KW-0418">Kinase</keyword>
<feature type="compositionally biased region" description="Basic residues" evidence="6">
    <location>
        <begin position="94"/>
        <end position="103"/>
    </location>
</feature>
<feature type="compositionally biased region" description="Low complexity" evidence="6">
    <location>
        <begin position="473"/>
        <end position="482"/>
    </location>
</feature>
<feature type="compositionally biased region" description="Low complexity" evidence="6">
    <location>
        <begin position="529"/>
        <end position="553"/>
    </location>
</feature>
<dbReference type="InterPro" id="IPR050538">
    <property type="entry name" value="MAP_kinase_kinase_kinase"/>
</dbReference>
<feature type="compositionally biased region" description="Basic residues" evidence="6">
    <location>
        <begin position="617"/>
        <end position="627"/>
    </location>
</feature>
<dbReference type="SMART" id="SM00220">
    <property type="entry name" value="S_TKc"/>
    <property type="match status" value="1"/>
</dbReference>
<accession>A0A7S2RE97</accession>
<dbReference type="InterPro" id="IPR017441">
    <property type="entry name" value="Protein_kinase_ATP_BS"/>
</dbReference>
<feature type="region of interest" description="Disordered" evidence="6">
    <location>
        <begin position="462"/>
        <end position="494"/>
    </location>
</feature>
<sequence length="908" mass="99134">MNDIRPKRPTSSGKPSASTSMPTAAANAAHQQGDGGMNRFFFRSRASKTSSGRRSSSKFESGPRLIANPEEVDLDYGSSSSTSPTPVNEGTGRQSRRDKKKLNRSSTSVSPVYTDENSFDVNNGYKSMGMRRKSGGAKPKRPASGIKRQQSMPAEFSDVSTDGTTSNSTSPRDRGNFFVPPTLNSNQVSRKSSYGNMRPLARSLLRGRSTSSSNLGVEETVEYDSSEESEGNSQPELGSRNSGETPLPLRIMTLTSKPRSSSIDSGAESVHEYEDDLDSFDDPIVDKRVESVKQGNAFGPKPRRYLSGHHSGHSRRGSGRLPVAEGRKRTSSLKIQVTSPNNSSAHNVLRTLGRHTTAEAAVPPQKTKRHFSRTYTEALPRSEDRTTANPPPQQQQLYKVGSFSGRVSDITGEGGMTSPRPTRNRIPFRYDGITNNEEENNSPMHRCSSWVPTRQHRFESLDRPQELGGTTASDVSSSSSDSAELPGNLVFSPPSNLAVESDVVFKFPLWEKKKSPAPLNPGSPTSPLSSGAASPKSSSTATSNSTGSSSFAGNKRVTQLSIQPHGELERLRAYSSSNSSRTRRTEMEQKITDSRDSTSTDEHSLSATNPVGARTPRNSRQRVKSPRSGKNVVENTTIRWSRGKLIGRGTYGEVYIALDCDSGKQFAVKTISKAACGDGTQAAKVQAEINVMRDLAHENIVQYIGSQTDPSTNTLEIFLEYVTGGSLAHLIKEHGPLRTPLVKKFTLHITKGVNYLHSREIIHRDIKGANVLITDSGVAKLADFGCSKQLEMLSTQDRDSTLHNIRGSIPWMAPEMIKQSGHDYPADIWSLGATVLEMATGKYPWPDLKEHVNALFVIGNTNSPPPMPESFDGTLLKDFLLKCFVIDPEHRAIAEELLDHPFLATSNF</sequence>
<keyword evidence="2 5" id="KW-0547">Nucleotide-binding</keyword>
<feature type="compositionally biased region" description="Low complexity" evidence="6">
    <location>
        <begin position="15"/>
        <end position="29"/>
    </location>
</feature>
<protein>
    <recommendedName>
        <fullName evidence="7">Protein kinase domain-containing protein</fullName>
    </recommendedName>
</protein>
<keyword evidence="4 5" id="KW-0067">ATP-binding</keyword>
<feature type="binding site" evidence="5">
    <location>
        <position position="669"/>
    </location>
    <ligand>
        <name>ATP</name>
        <dbReference type="ChEBI" id="CHEBI:30616"/>
    </ligand>
</feature>
<evidence type="ECO:0000313" key="8">
    <source>
        <dbReference type="EMBL" id="CAD9668568.1"/>
    </source>
</evidence>
<dbReference type="AlphaFoldDB" id="A0A7S2RE97"/>
<feature type="compositionally biased region" description="Acidic residues" evidence="6">
    <location>
        <begin position="273"/>
        <end position="283"/>
    </location>
</feature>
<dbReference type="PROSITE" id="PS00107">
    <property type="entry name" value="PROTEIN_KINASE_ATP"/>
    <property type="match status" value="1"/>
</dbReference>
<feature type="compositionally biased region" description="Basic residues" evidence="6">
    <location>
        <begin position="301"/>
        <end position="318"/>
    </location>
</feature>
<dbReference type="SUPFAM" id="SSF56112">
    <property type="entry name" value="Protein kinase-like (PK-like)"/>
    <property type="match status" value="1"/>
</dbReference>
<evidence type="ECO:0000259" key="7">
    <source>
        <dbReference type="PROSITE" id="PS50011"/>
    </source>
</evidence>
<feature type="region of interest" description="Disordered" evidence="6">
    <location>
        <begin position="1"/>
        <end position="332"/>
    </location>
</feature>
<feature type="region of interest" description="Disordered" evidence="6">
    <location>
        <begin position="378"/>
        <end position="448"/>
    </location>
</feature>
<dbReference type="InterPro" id="IPR011009">
    <property type="entry name" value="Kinase-like_dom_sf"/>
</dbReference>
<dbReference type="PROSITE" id="PS00108">
    <property type="entry name" value="PROTEIN_KINASE_ST"/>
    <property type="match status" value="1"/>
</dbReference>
<organism evidence="8">
    <name type="scientific">Mucochytrium quahogii</name>
    <dbReference type="NCBI Taxonomy" id="96639"/>
    <lineage>
        <taxon>Eukaryota</taxon>
        <taxon>Sar</taxon>
        <taxon>Stramenopiles</taxon>
        <taxon>Bigyra</taxon>
        <taxon>Labyrinthulomycetes</taxon>
        <taxon>Thraustochytrida</taxon>
        <taxon>Thraustochytriidae</taxon>
        <taxon>Mucochytrium</taxon>
    </lineage>
</organism>
<gene>
    <name evidence="8" type="ORF">QSP1433_LOCUS2493</name>
</gene>
<dbReference type="CDD" id="cd06606">
    <property type="entry name" value="STKc_MAPKKK"/>
    <property type="match status" value="1"/>
</dbReference>
<feature type="region of interest" description="Disordered" evidence="6">
    <location>
        <begin position="513"/>
        <end position="631"/>
    </location>
</feature>
<feature type="compositionally biased region" description="Acidic residues" evidence="6">
    <location>
        <begin position="219"/>
        <end position="230"/>
    </location>
</feature>
<dbReference type="Gene3D" id="3.30.200.20">
    <property type="entry name" value="Phosphorylase Kinase, domain 1"/>
    <property type="match status" value="1"/>
</dbReference>
<dbReference type="InterPro" id="IPR000719">
    <property type="entry name" value="Prot_kinase_dom"/>
</dbReference>
<dbReference type="PANTHER" id="PTHR48016:SF56">
    <property type="entry name" value="MAPKK KINASE"/>
    <property type="match status" value="1"/>
</dbReference>
<feature type="compositionally biased region" description="Low complexity" evidence="6">
    <location>
        <begin position="200"/>
        <end position="213"/>
    </location>
</feature>
<evidence type="ECO:0000256" key="5">
    <source>
        <dbReference type="PROSITE-ProRule" id="PRU10141"/>
    </source>
</evidence>
<dbReference type="GO" id="GO:0004672">
    <property type="term" value="F:protein kinase activity"/>
    <property type="evidence" value="ECO:0007669"/>
    <property type="project" value="InterPro"/>
</dbReference>
<feature type="compositionally biased region" description="Polar residues" evidence="6">
    <location>
        <begin position="77"/>
        <end position="93"/>
    </location>
</feature>
<feature type="compositionally biased region" description="Polar residues" evidence="6">
    <location>
        <begin position="182"/>
        <end position="195"/>
    </location>
</feature>
<feature type="compositionally biased region" description="Basic and acidic residues" evidence="6">
    <location>
        <begin position="583"/>
        <end position="604"/>
    </location>
</feature>
<dbReference type="Gene3D" id="1.10.510.10">
    <property type="entry name" value="Transferase(Phosphotransferase) domain 1"/>
    <property type="match status" value="1"/>
</dbReference>
<feature type="compositionally biased region" description="Polar residues" evidence="6">
    <location>
        <begin position="231"/>
        <end position="244"/>
    </location>
</feature>
<reference evidence="8" key="1">
    <citation type="submission" date="2021-01" db="EMBL/GenBank/DDBJ databases">
        <authorList>
            <person name="Corre E."/>
            <person name="Pelletier E."/>
            <person name="Niang G."/>
            <person name="Scheremetjew M."/>
            <person name="Finn R."/>
            <person name="Kale V."/>
            <person name="Holt S."/>
            <person name="Cochrane G."/>
            <person name="Meng A."/>
            <person name="Brown T."/>
            <person name="Cohen L."/>
        </authorList>
    </citation>
    <scope>NUCLEOTIDE SEQUENCE</scope>
    <source>
        <strain evidence="8">NY070348D</strain>
    </source>
</reference>
<name>A0A7S2RE97_9STRA</name>
<dbReference type="PROSITE" id="PS50011">
    <property type="entry name" value="PROTEIN_KINASE_DOM"/>
    <property type="match status" value="1"/>
</dbReference>
<evidence type="ECO:0000256" key="1">
    <source>
        <dbReference type="ARBA" id="ARBA00022679"/>
    </source>
</evidence>
<feature type="compositionally biased region" description="Polar residues" evidence="6">
    <location>
        <begin position="147"/>
        <end position="170"/>
    </location>
</feature>
<evidence type="ECO:0000256" key="3">
    <source>
        <dbReference type="ARBA" id="ARBA00022777"/>
    </source>
</evidence>
<keyword evidence="1" id="KW-0808">Transferase</keyword>
<feature type="compositionally biased region" description="Low complexity" evidence="6">
    <location>
        <begin position="43"/>
        <end position="54"/>
    </location>
</feature>
<feature type="compositionally biased region" description="Polar residues" evidence="6">
    <location>
        <begin position="104"/>
        <end position="125"/>
    </location>
</feature>
<evidence type="ECO:0000256" key="4">
    <source>
        <dbReference type="ARBA" id="ARBA00022840"/>
    </source>
</evidence>
<evidence type="ECO:0000256" key="6">
    <source>
        <dbReference type="SAM" id="MobiDB-lite"/>
    </source>
</evidence>
<dbReference type="InterPro" id="IPR008271">
    <property type="entry name" value="Ser/Thr_kinase_AS"/>
</dbReference>
<dbReference type="EMBL" id="HBHK01004162">
    <property type="protein sequence ID" value="CAD9668568.1"/>
    <property type="molecule type" value="Transcribed_RNA"/>
</dbReference>
<feature type="compositionally biased region" description="Basic residues" evidence="6">
    <location>
        <begin position="129"/>
        <end position="141"/>
    </location>
</feature>
<dbReference type="GO" id="GO:0005524">
    <property type="term" value="F:ATP binding"/>
    <property type="evidence" value="ECO:0007669"/>
    <property type="project" value="UniProtKB-UniRule"/>
</dbReference>
<feature type="compositionally biased region" description="Polar residues" evidence="6">
    <location>
        <begin position="253"/>
        <end position="264"/>
    </location>
</feature>
<dbReference type="PANTHER" id="PTHR48016">
    <property type="entry name" value="MAP KINASE KINASE KINASE SSK2-RELATED-RELATED"/>
    <property type="match status" value="1"/>
</dbReference>
<dbReference type="Pfam" id="PF00069">
    <property type="entry name" value="Pkinase"/>
    <property type="match status" value="1"/>
</dbReference>
<evidence type="ECO:0000256" key="2">
    <source>
        <dbReference type="ARBA" id="ARBA00022741"/>
    </source>
</evidence>